<dbReference type="Gene3D" id="3.40.50.720">
    <property type="entry name" value="NAD(P)-binding Rossmann-like Domain"/>
    <property type="match status" value="1"/>
</dbReference>
<evidence type="ECO:0000313" key="3">
    <source>
        <dbReference type="EMBL" id="RVT91097.1"/>
    </source>
</evidence>
<dbReference type="RefSeq" id="WP_127745110.1">
    <property type="nucleotide sequence ID" value="NZ_SACN01000002.1"/>
</dbReference>
<dbReference type="OrthoDB" id="7432199at2"/>
<dbReference type="CDD" id="cd05233">
    <property type="entry name" value="SDR_c"/>
    <property type="match status" value="1"/>
</dbReference>
<comment type="caution">
    <text evidence="3">The sequence shown here is derived from an EMBL/GenBank/DDBJ whole genome shotgun (WGS) entry which is preliminary data.</text>
</comment>
<dbReference type="PANTHER" id="PTHR43669:SF8">
    <property type="entry name" value="SHORT-CHAIN TYPE DEHYDROGENASE_REDUCTASE-RELATED"/>
    <property type="match status" value="1"/>
</dbReference>
<dbReference type="GO" id="GO:0016491">
    <property type="term" value="F:oxidoreductase activity"/>
    <property type="evidence" value="ECO:0007669"/>
    <property type="project" value="UniProtKB-KW"/>
</dbReference>
<proteinExistence type="inferred from homology"/>
<dbReference type="SUPFAM" id="SSF51735">
    <property type="entry name" value="NAD(P)-binding Rossmann-fold domains"/>
    <property type="match status" value="1"/>
</dbReference>
<reference evidence="3 4" key="1">
    <citation type="submission" date="2019-01" db="EMBL/GenBank/DDBJ databases">
        <authorList>
            <person name="Chen W.-M."/>
        </authorList>
    </citation>
    <scope>NUCLEOTIDE SEQUENCE [LARGE SCALE GENOMIC DNA]</scope>
    <source>
        <strain evidence="3 4">CCP-7</strain>
    </source>
</reference>
<dbReference type="EMBL" id="SACN01000002">
    <property type="protein sequence ID" value="RVT91097.1"/>
    <property type="molecule type" value="Genomic_DNA"/>
</dbReference>
<dbReference type="InterPro" id="IPR036291">
    <property type="entry name" value="NAD(P)-bd_dom_sf"/>
</dbReference>
<name>A0A437M086_9SPHN</name>
<evidence type="ECO:0000256" key="2">
    <source>
        <dbReference type="ARBA" id="ARBA00023002"/>
    </source>
</evidence>
<keyword evidence="2" id="KW-0560">Oxidoreductase</keyword>
<accession>A0A437M086</accession>
<dbReference type="PANTHER" id="PTHR43669">
    <property type="entry name" value="5-KETO-D-GLUCONATE 5-REDUCTASE"/>
    <property type="match status" value="1"/>
</dbReference>
<protein>
    <submittedName>
        <fullName evidence="3">SDR family oxidoreductase</fullName>
    </submittedName>
</protein>
<dbReference type="PRINTS" id="PR00081">
    <property type="entry name" value="GDHRDH"/>
</dbReference>
<sequence>MDKKLQGRRALILGVAPGNLGAVIARAYVEQGAVVTVAGRRPDAVQAVADEIGAHWQPCDIADGDSIDAAVSQAASAMGGIDIGVNTVGWGLLKPFLETTRDDLDRMAAIQFSGPFQFFQALLRAMPDGGSIIQISSVTATIMFDDHAAYMGTKAGMDHIIRCIAHEFGDRGIRANSIAPGGIADTPMSGGGMAFPPVHDLYMREIPLRRPGVAADVATAAVWLASDDASFVTGQTLHVSGGQTLRRNPSLAEVVGCFSPPPA</sequence>
<evidence type="ECO:0000256" key="1">
    <source>
        <dbReference type="ARBA" id="ARBA00006484"/>
    </source>
</evidence>
<dbReference type="InterPro" id="IPR002347">
    <property type="entry name" value="SDR_fam"/>
</dbReference>
<comment type="similarity">
    <text evidence="1">Belongs to the short-chain dehydrogenases/reductases (SDR) family.</text>
</comment>
<keyword evidence="4" id="KW-1185">Reference proteome</keyword>
<dbReference type="Proteomes" id="UP000282971">
    <property type="component" value="Unassembled WGS sequence"/>
</dbReference>
<dbReference type="AlphaFoldDB" id="A0A437M086"/>
<evidence type="ECO:0000313" key="4">
    <source>
        <dbReference type="Proteomes" id="UP000282971"/>
    </source>
</evidence>
<gene>
    <name evidence="3" type="ORF">EOD43_16365</name>
</gene>
<dbReference type="Pfam" id="PF13561">
    <property type="entry name" value="adh_short_C2"/>
    <property type="match status" value="1"/>
</dbReference>
<organism evidence="3 4">
    <name type="scientific">Sphingomonas crocodyli</name>
    <dbReference type="NCBI Taxonomy" id="1979270"/>
    <lineage>
        <taxon>Bacteria</taxon>
        <taxon>Pseudomonadati</taxon>
        <taxon>Pseudomonadota</taxon>
        <taxon>Alphaproteobacteria</taxon>
        <taxon>Sphingomonadales</taxon>
        <taxon>Sphingomonadaceae</taxon>
        <taxon>Sphingomonas</taxon>
    </lineage>
</organism>
<dbReference type="FunFam" id="3.40.50.720:FF:000084">
    <property type="entry name" value="Short-chain dehydrogenase reductase"/>
    <property type="match status" value="1"/>
</dbReference>